<dbReference type="Gene3D" id="2.40.110.10">
    <property type="entry name" value="Butyryl-CoA Dehydrogenase, subunit A, domain 2"/>
    <property type="match status" value="1"/>
</dbReference>
<gene>
    <name evidence="2" type="ORF">WM40_03465</name>
</gene>
<dbReference type="PATRIC" id="fig|28092.6.peg.825"/>
<dbReference type="Gene3D" id="1.20.140.10">
    <property type="entry name" value="Butyryl-CoA Dehydrogenase, subunit A, domain 3"/>
    <property type="match status" value="1"/>
</dbReference>
<sequence>MSTVYSERLSPDTTLDLAAVVRVAAAHADQVDLEGRFPVEAIAALRASGLLGCMLPHDLGGRGASLLDIARQCQQIARGCASTAMIYAMHQSQVACIVGHALTQPWHRALARRIAEEGLLLGSVTSEVGVGGDMGSSRCAMVVADGRFTLEKHAPTVSYGAYADVLLVTCRAHADAPPSDQALVTLLRSDCDLTPTGGWDALGMRGTCSGAFRLSATGRADQIVPAAFAEISENSMVPVSHLLWGAAWTGIAAEAVTRARAFLRAQARRQIGTMPPGAVRLVHAVASLDTIQAALSRALTQFDVAHPLGRARFARDAAIDGAAGAWPTGMARASLLNALKIEISTQCHDVVMEALRICGMSGYKNGGEFSVGRHLRDILSAQIMISNDRIATTTGALLLAQRHDLGTL</sequence>
<dbReference type="PANTHER" id="PTHR43884:SF12">
    <property type="entry name" value="ISOVALERYL-COA DEHYDROGENASE, MITOCHONDRIAL-RELATED"/>
    <property type="match status" value="1"/>
</dbReference>
<dbReference type="Proteomes" id="UP000033618">
    <property type="component" value="Unassembled WGS sequence"/>
</dbReference>
<feature type="domain" description="Acyl-CoA dehydrogenase/oxidase N-terminal" evidence="1">
    <location>
        <begin position="23"/>
        <end position="97"/>
    </location>
</feature>
<dbReference type="InterPro" id="IPR013786">
    <property type="entry name" value="AcylCoA_DH/ox_N"/>
</dbReference>
<dbReference type="Pfam" id="PF02771">
    <property type="entry name" value="Acyl-CoA_dh_N"/>
    <property type="match status" value="1"/>
</dbReference>
<dbReference type="RefSeq" id="WP_024904254.1">
    <property type="nucleotide sequence ID" value="NZ_CADFGU010000004.1"/>
</dbReference>
<dbReference type="PANTHER" id="PTHR43884">
    <property type="entry name" value="ACYL-COA DEHYDROGENASE"/>
    <property type="match status" value="1"/>
</dbReference>
<proteinExistence type="predicted"/>
<comment type="caution">
    <text evidence="2">The sequence shown here is derived from an EMBL/GenBank/DDBJ whole genome shotgun (WGS) entry which is preliminary data.</text>
</comment>
<keyword evidence="3" id="KW-1185">Reference proteome</keyword>
<dbReference type="OrthoDB" id="2986495at2"/>
<name>A0A0F5K4L0_9BURK</name>
<dbReference type="InterPro" id="IPR046373">
    <property type="entry name" value="Acyl-CoA_Oxase/DH_mid-dom_sf"/>
</dbReference>
<protein>
    <recommendedName>
        <fullName evidence="1">Acyl-CoA dehydrogenase/oxidase N-terminal domain-containing protein</fullName>
    </recommendedName>
</protein>
<dbReference type="InterPro" id="IPR037069">
    <property type="entry name" value="AcylCoA_DH/ox_N_sf"/>
</dbReference>
<evidence type="ECO:0000313" key="2">
    <source>
        <dbReference type="EMBL" id="KKB65013.1"/>
    </source>
</evidence>
<dbReference type="SUPFAM" id="SSF56645">
    <property type="entry name" value="Acyl-CoA dehydrogenase NM domain-like"/>
    <property type="match status" value="1"/>
</dbReference>
<reference evidence="2 3" key="1">
    <citation type="submission" date="2015-03" db="EMBL/GenBank/DDBJ databases">
        <title>Draft Genome Sequence of Burkholderia andropogonis type strain ICMP2807, isolated from Sorghum bicolor.</title>
        <authorList>
            <person name="Lopes-Santos L."/>
            <person name="Castro D.B."/>
            <person name="Ottoboni L.M."/>
            <person name="Park D."/>
            <person name="Weirc B.S."/>
            <person name="Destefano S.A."/>
        </authorList>
    </citation>
    <scope>NUCLEOTIDE SEQUENCE [LARGE SCALE GENOMIC DNA]</scope>
    <source>
        <strain evidence="2 3">ICMP2807</strain>
    </source>
</reference>
<dbReference type="Gene3D" id="1.10.540.10">
    <property type="entry name" value="Acyl-CoA dehydrogenase/oxidase, N-terminal domain"/>
    <property type="match status" value="1"/>
</dbReference>
<dbReference type="AlphaFoldDB" id="A0A0F5K4L0"/>
<evidence type="ECO:0000313" key="3">
    <source>
        <dbReference type="Proteomes" id="UP000033618"/>
    </source>
</evidence>
<accession>A0A0F5K4L0</accession>
<dbReference type="STRING" id="28092.WM40_03465"/>
<dbReference type="EMBL" id="LAQU01000002">
    <property type="protein sequence ID" value="KKB65013.1"/>
    <property type="molecule type" value="Genomic_DNA"/>
</dbReference>
<organism evidence="2 3">
    <name type="scientific">Robbsia andropogonis</name>
    <dbReference type="NCBI Taxonomy" id="28092"/>
    <lineage>
        <taxon>Bacteria</taxon>
        <taxon>Pseudomonadati</taxon>
        <taxon>Pseudomonadota</taxon>
        <taxon>Betaproteobacteria</taxon>
        <taxon>Burkholderiales</taxon>
        <taxon>Burkholderiaceae</taxon>
        <taxon>Robbsia</taxon>
    </lineage>
</organism>
<dbReference type="InterPro" id="IPR009100">
    <property type="entry name" value="AcylCoA_DH/oxidase_NM_dom_sf"/>
</dbReference>
<dbReference type="SUPFAM" id="SSF47203">
    <property type="entry name" value="Acyl-CoA dehydrogenase C-terminal domain-like"/>
    <property type="match status" value="1"/>
</dbReference>
<dbReference type="GO" id="GO:0003995">
    <property type="term" value="F:acyl-CoA dehydrogenase activity"/>
    <property type="evidence" value="ECO:0007669"/>
    <property type="project" value="TreeGrafter"/>
</dbReference>
<dbReference type="InterPro" id="IPR036250">
    <property type="entry name" value="AcylCo_DH-like_C"/>
</dbReference>
<dbReference type="GO" id="GO:0050660">
    <property type="term" value="F:flavin adenine dinucleotide binding"/>
    <property type="evidence" value="ECO:0007669"/>
    <property type="project" value="InterPro"/>
</dbReference>
<evidence type="ECO:0000259" key="1">
    <source>
        <dbReference type="Pfam" id="PF02771"/>
    </source>
</evidence>